<gene>
    <name evidence="7" type="ORF">N7G274_002482</name>
</gene>
<evidence type="ECO:0000256" key="4">
    <source>
        <dbReference type="ARBA" id="ARBA00023002"/>
    </source>
</evidence>
<proteinExistence type="inferred from homology"/>
<comment type="caution">
    <text evidence="7">The sequence shown here is derived from an EMBL/GenBank/DDBJ whole genome shotgun (WGS) entry which is preliminary data.</text>
</comment>
<evidence type="ECO:0000256" key="2">
    <source>
        <dbReference type="ARBA" id="ARBA00010617"/>
    </source>
</evidence>
<dbReference type="InterPro" id="IPR001128">
    <property type="entry name" value="Cyt_P450"/>
</dbReference>
<dbReference type="Proteomes" id="UP001590950">
    <property type="component" value="Unassembled WGS sequence"/>
</dbReference>
<evidence type="ECO:0000256" key="1">
    <source>
        <dbReference type="ARBA" id="ARBA00001971"/>
    </source>
</evidence>
<feature type="region of interest" description="Disordered" evidence="6">
    <location>
        <begin position="288"/>
        <end position="315"/>
    </location>
</feature>
<dbReference type="EMBL" id="JBEFKJ010000008">
    <property type="protein sequence ID" value="KAL2044708.1"/>
    <property type="molecule type" value="Genomic_DNA"/>
</dbReference>
<comment type="cofactor">
    <cofactor evidence="1">
        <name>heme</name>
        <dbReference type="ChEBI" id="CHEBI:30413"/>
    </cofactor>
</comment>
<evidence type="ECO:0000313" key="7">
    <source>
        <dbReference type="EMBL" id="KAL2044708.1"/>
    </source>
</evidence>
<keyword evidence="5" id="KW-0408">Iron</keyword>
<evidence type="ECO:0000256" key="3">
    <source>
        <dbReference type="ARBA" id="ARBA00022723"/>
    </source>
</evidence>
<evidence type="ECO:0008006" key="9">
    <source>
        <dbReference type="Google" id="ProtNLM"/>
    </source>
</evidence>
<comment type="similarity">
    <text evidence="2">Belongs to the cytochrome P450 family.</text>
</comment>
<protein>
    <recommendedName>
        <fullName evidence="9">Cytochrome P450</fullName>
    </recommendedName>
</protein>
<organism evidence="7 8">
    <name type="scientific">Stereocaulon virgatum</name>
    <dbReference type="NCBI Taxonomy" id="373712"/>
    <lineage>
        <taxon>Eukaryota</taxon>
        <taxon>Fungi</taxon>
        <taxon>Dikarya</taxon>
        <taxon>Ascomycota</taxon>
        <taxon>Pezizomycotina</taxon>
        <taxon>Lecanoromycetes</taxon>
        <taxon>OSLEUM clade</taxon>
        <taxon>Lecanoromycetidae</taxon>
        <taxon>Lecanorales</taxon>
        <taxon>Lecanorineae</taxon>
        <taxon>Stereocaulaceae</taxon>
        <taxon>Stereocaulon</taxon>
    </lineage>
</organism>
<dbReference type="Gene3D" id="1.10.630.10">
    <property type="entry name" value="Cytochrome P450"/>
    <property type="match status" value="1"/>
</dbReference>
<keyword evidence="4" id="KW-0560">Oxidoreductase</keyword>
<dbReference type="SUPFAM" id="SSF48264">
    <property type="entry name" value="Cytochrome P450"/>
    <property type="match status" value="1"/>
</dbReference>
<keyword evidence="8" id="KW-1185">Reference proteome</keyword>
<keyword evidence="3" id="KW-0479">Metal-binding</keyword>
<dbReference type="PANTHER" id="PTHR46206">
    <property type="entry name" value="CYTOCHROME P450"/>
    <property type="match status" value="1"/>
</dbReference>
<reference evidence="7 8" key="1">
    <citation type="submission" date="2024-09" db="EMBL/GenBank/DDBJ databases">
        <title>Rethinking Asexuality: The Enigmatic Case of Functional Sexual Genes in Lepraria (Stereocaulaceae).</title>
        <authorList>
            <person name="Doellman M."/>
            <person name="Sun Y."/>
            <person name="Barcenas-Pena A."/>
            <person name="Lumbsch H.T."/>
            <person name="Grewe F."/>
        </authorList>
    </citation>
    <scope>NUCLEOTIDE SEQUENCE [LARGE SCALE GENOMIC DNA]</scope>
    <source>
        <strain evidence="7 8">Mercado 3170</strain>
    </source>
</reference>
<dbReference type="InterPro" id="IPR036396">
    <property type="entry name" value="Cyt_P450_sf"/>
</dbReference>
<dbReference type="Pfam" id="PF00067">
    <property type="entry name" value="p450"/>
    <property type="match status" value="1"/>
</dbReference>
<feature type="compositionally biased region" description="Low complexity" evidence="6">
    <location>
        <begin position="302"/>
        <end position="315"/>
    </location>
</feature>
<dbReference type="CDD" id="cd11041">
    <property type="entry name" value="CYP503A1-like"/>
    <property type="match status" value="1"/>
</dbReference>
<accession>A0ABR4AMN6</accession>
<sequence>MKVTLDLAFFAEDTKAQIEIALSYPFAEIPTEERGFQEGTVFVGEPACHDEAWLEASTKYAEQATITVSILKTLPARKGTEILVPIIQARRSAEEKGPTFQRPKDSLQGMIDIANDHGGHPEKLARRALIMGLASTHLTTLAAAHVVYDLCARPEQIEPLQEELIQALKQVSFHRIVQREPITLTNGKVIPAGAQICTTSYAVLRDPNIIPQQEFNGFRYNKMRQQTDESQRHQCSSIDKNHLHFRAGSNACPGCWLVGNQLEMMVGELLLNYDIEYLDGQGRPANTNVDEFNSKDPDSQVTTTTTTTMMMKRRL</sequence>
<evidence type="ECO:0000256" key="6">
    <source>
        <dbReference type="SAM" id="MobiDB-lite"/>
    </source>
</evidence>
<evidence type="ECO:0000313" key="8">
    <source>
        <dbReference type="Proteomes" id="UP001590950"/>
    </source>
</evidence>
<name>A0ABR4AMN6_9LECA</name>
<evidence type="ECO:0000256" key="5">
    <source>
        <dbReference type="ARBA" id="ARBA00023004"/>
    </source>
</evidence>